<dbReference type="InterPro" id="IPR002696">
    <property type="entry name" value="Membr_insert_effic_factor_YidD"/>
</dbReference>
<gene>
    <name evidence="3" type="primary">yidD</name>
    <name evidence="3" type="ORF">H9Q76_00395</name>
</gene>
<comment type="function">
    <text evidence="2">Could be involved in insertion of integral membrane proteins into the membrane.</text>
</comment>
<dbReference type="PANTHER" id="PTHR33383:SF1">
    <property type="entry name" value="MEMBRANE PROTEIN INSERTION EFFICIENCY FACTOR-RELATED"/>
    <property type="match status" value="1"/>
</dbReference>
<dbReference type="PANTHER" id="PTHR33383">
    <property type="entry name" value="MEMBRANE PROTEIN INSERTION EFFICIENCY FACTOR-RELATED"/>
    <property type="match status" value="1"/>
</dbReference>
<reference evidence="3 4" key="1">
    <citation type="submission" date="2020-08" db="EMBL/GenBank/DDBJ databases">
        <authorList>
            <person name="Liu C."/>
            <person name="Sun Q."/>
        </authorList>
    </citation>
    <scope>NUCLEOTIDE SEQUENCE [LARGE SCALE GENOMIC DNA]</scope>
    <source>
        <strain evidence="3 4">NSJ-4</strain>
    </source>
</reference>
<keyword evidence="4" id="KW-1185">Reference proteome</keyword>
<keyword evidence="1 2" id="KW-0472">Membrane</keyword>
<dbReference type="Proteomes" id="UP000515819">
    <property type="component" value="Chromosome"/>
</dbReference>
<dbReference type="Pfam" id="PF01809">
    <property type="entry name" value="YidD"/>
    <property type="match status" value="1"/>
</dbReference>
<organism evidence="3 4">
    <name type="scientific">Wujia chipingensis</name>
    <dbReference type="NCBI Taxonomy" id="2763670"/>
    <lineage>
        <taxon>Bacteria</taxon>
        <taxon>Bacillati</taxon>
        <taxon>Bacillota</taxon>
        <taxon>Clostridia</taxon>
        <taxon>Lachnospirales</taxon>
        <taxon>Lachnospiraceae</taxon>
        <taxon>Wujia</taxon>
    </lineage>
</organism>
<evidence type="ECO:0000313" key="3">
    <source>
        <dbReference type="EMBL" id="QNL99808.1"/>
    </source>
</evidence>
<sequence>MKKACIKMIRLYQKYISPWKRYGHCKYYPTCSNYAIEAYQKYGFFKGTALTVWRILRCNPFSKGGYDPVP</sequence>
<dbReference type="HAMAP" id="MF_00386">
    <property type="entry name" value="UPF0161_YidD"/>
    <property type="match status" value="1"/>
</dbReference>
<dbReference type="RefSeq" id="WP_021984102.1">
    <property type="nucleotide sequence ID" value="NZ_CP060632.1"/>
</dbReference>
<dbReference type="GO" id="GO:0005886">
    <property type="term" value="C:plasma membrane"/>
    <property type="evidence" value="ECO:0007669"/>
    <property type="project" value="UniProtKB-SubCell"/>
</dbReference>
<dbReference type="SMART" id="SM01234">
    <property type="entry name" value="Haemolytic"/>
    <property type="match status" value="1"/>
</dbReference>
<dbReference type="KEGG" id="wcp:H9Q76_00395"/>
<evidence type="ECO:0000256" key="1">
    <source>
        <dbReference type="ARBA" id="ARBA00023136"/>
    </source>
</evidence>
<comment type="subcellular location">
    <subcellularLocation>
        <location evidence="2">Cell membrane</location>
        <topology evidence="2">Peripheral membrane protein</topology>
        <orientation evidence="2">Cytoplasmic side</orientation>
    </subcellularLocation>
</comment>
<dbReference type="EMBL" id="CP060632">
    <property type="protein sequence ID" value="QNL99808.1"/>
    <property type="molecule type" value="Genomic_DNA"/>
</dbReference>
<keyword evidence="2" id="KW-1003">Cell membrane</keyword>
<dbReference type="NCBIfam" id="TIGR00278">
    <property type="entry name" value="membrane protein insertion efficiency factor YidD"/>
    <property type="match status" value="1"/>
</dbReference>
<name>A0A7G9FMM7_9FIRM</name>
<evidence type="ECO:0000313" key="4">
    <source>
        <dbReference type="Proteomes" id="UP000515819"/>
    </source>
</evidence>
<accession>A0A7G9FMM7</accession>
<evidence type="ECO:0000256" key="2">
    <source>
        <dbReference type="HAMAP-Rule" id="MF_00386"/>
    </source>
</evidence>
<proteinExistence type="inferred from homology"/>
<dbReference type="AlphaFoldDB" id="A0A7G9FMM7"/>
<protein>
    <recommendedName>
        <fullName evidence="2">Putative membrane protein insertion efficiency factor</fullName>
    </recommendedName>
</protein>
<comment type="similarity">
    <text evidence="2">Belongs to the UPF0161 family.</text>
</comment>